<evidence type="ECO:0000256" key="1">
    <source>
        <dbReference type="ARBA" id="ARBA00022438"/>
    </source>
</evidence>
<dbReference type="STRING" id="1048983.EL17_07315"/>
<keyword evidence="2" id="KW-0645">Protease</keyword>
<accession>A0A074KYC3</accession>
<evidence type="ECO:0000313" key="10">
    <source>
        <dbReference type="Proteomes" id="UP000027821"/>
    </source>
</evidence>
<feature type="signal peptide" evidence="7">
    <location>
        <begin position="1"/>
        <end position="20"/>
    </location>
</feature>
<keyword evidence="3" id="KW-0479">Metal-binding</keyword>
<keyword evidence="6" id="KW-0862">Zinc</keyword>
<proteinExistence type="predicted"/>
<dbReference type="InterPro" id="IPR045175">
    <property type="entry name" value="M28_fam"/>
</dbReference>
<comment type="caution">
    <text evidence="9">The sequence shown here is derived from an EMBL/GenBank/DDBJ whole genome shotgun (WGS) entry which is preliminary data.</text>
</comment>
<evidence type="ECO:0000256" key="4">
    <source>
        <dbReference type="ARBA" id="ARBA00022729"/>
    </source>
</evidence>
<keyword evidence="10" id="KW-1185">Reference proteome</keyword>
<evidence type="ECO:0000313" key="9">
    <source>
        <dbReference type="EMBL" id="KEO73954.1"/>
    </source>
</evidence>
<evidence type="ECO:0000256" key="2">
    <source>
        <dbReference type="ARBA" id="ARBA00022670"/>
    </source>
</evidence>
<dbReference type="Pfam" id="PF04389">
    <property type="entry name" value="Peptidase_M28"/>
    <property type="match status" value="1"/>
</dbReference>
<dbReference type="PANTHER" id="PTHR12147">
    <property type="entry name" value="METALLOPEPTIDASE M28 FAMILY MEMBER"/>
    <property type="match status" value="1"/>
</dbReference>
<dbReference type="SUPFAM" id="SSF52025">
    <property type="entry name" value="PA domain"/>
    <property type="match status" value="1"/>
</dbReference>
<keyword evidence="4 7" id="KW-0732">Signal</keyword>
<evidence type="ECO:0000256" key="6">
    <source>
        <dbReference type="ARBA" id="ARBA00022833"/>
    </source>
</evidence>
<dbReference type="InterPro" id="IPR007484">
    <property type="entry name" value="Peptidase_M28"/>
</dbReference>
<feature type="chain" id="PRO_5001697684" evidence="7">
    <location>
        <begin position="21"/>
        <end position="499"/>
    </location>
</feature>
<sequence>MIHKYLLPLCFLLTALSVTAQEPKNQIEEAIDDREALSHFRYLASDEMMGRDPIRPEINLAARYIAEQFWKYGAKEIDGAKDYFQNVPFRVSGPPADANAVFSTQTFTQGDNMLVLDGGDINGKYELLAAGHGLDEDLKGVDVSGKMLVVKVGAPDQLSPSELFSLGRKKLRLAKENGAIGVIEMFNAPTTPWNMLVTYLNRTQLTIDQNPDETQSLPYIWVKDMTGELYATVNKRETTSVSLSVSGKTNRQIQGRNVVAVIEGTDPELKTEYVMLSAHYDHIGVGKPNSEGDSIFNGARDNAVGTVAIINAAKYFAKHPPKRSILLCAWTAEEKGLLGSGYFADHPLIPLQDIIFNMNIDNAGYNDTSLITVIGLGRTTADERIAEAVSAFGLTAQSDPAPEQGLYDRSDNVNFARKGIPSPTYSLGFTAFDEEVAKHYHQQSDRVDNFDLDYALLYWKSYILSAQYVADMDEAPFWFPGDKYEEAGRSLYGKVNDND</sequence>
<dbReference type="eggNOG" id="COG2234">
    <property type="taxonomic scope" value="Bacteria"/>
</dbReference>
<name>A0A074KYC3_9BACT</name>
<dbReference type="OrthoDB" id="1521787at2"/>
<dbReference type="Proteomes" id="UP000027821">
    <property type="component" value="Unassembled WGS sequence"/>
</dbReference>
<dbReference type="GO" id="GO:0006508">
    <property type="term" value="P:proteolysis"/>
    <property type="evidence" value="ECO:0007669"/>
    <property type="project" value="UniProtKB-KW"/>
</dbReference>
<dbReference type="GO" id="GO:0008235">
    <property type="term" value="F:metalloexopeptidase activity"/>
    <property type="evidence" value="ECO:0007669"/>
    <property type="project" value="InterPro"/>
</dbReference>
<evidence type="ECO:0000256" key="7">
    <source>
        <dbReference type="SAM" id="SignalP"/>
    </source>
</evidence>
<dbReference type="InterPro" id="IPR046450">
    <property type="entry name" value="PA_dom_sf"/>
</dbReference>
<reference evidence="9 10" key="1">
    <citation type="submission" date="2014-04" db="EMBL/GenBank/DDBJ databases">
        <title>Characterization and application of a salt tolerant electro-active bacterium.</title>
        <authorList>
            <person name="Yang L."/>
            <person name="Wei S."/>
            <person name="Tay Q.X.M."/>
        </authorList>
    </citation>
    <scope>NUCLEOTIDE SEQUENCE [LARGE SCALE GENOMIC DNA]</scope>
    <source>
        <strain evidence="9 10">LY1</strain>
    </source>
</reference>
<evidence type="ECO:0000259" key="8">
    <source>
        <dbReference type="Pfam" id="PF04389"/>
    </source>
</evidence>
<keyword evidence="1" id="KW-0031">Aminopeptidase</keyword>
<dbReference type="PANTHER" id="PTHR12147:SF56">
    <property type="entry name" value="AMINOPEPTIDASE YDR415C-RELATED"/>
    <property type="match status" value="1"/>
</dbReference>
<gene>
    <name evidence="9" type="ORF">EL17_07315</name>
</gene>
<dbReference type="SUPFAM" id="SSF53187">
    <property type="entry name" value="Zn-dependent exopeptidases"/>
    <property type="match status" value="1"/>
</dbReference>
<evidence type="ECO:0000256" key="5">
    <source>
        <dbReference type="ARBA" id="ARBA00022801"/>
    </source>
</evidence>
<keyword evidence="5" id="KW-0378">Hydrolase</keyword>
<dbReference type="Gene3D" id="3.40.630.10">
    <property type="entry name" value="Zn peptidases"/>
    <property type="match status" value="1"/>
</dbReference>
<dbReference type="GO" id="GO:0046872">
    <property type="term" value="F:metal ion binding"/>
    <property type="evidence" value="ECO:0007669"/>
    <property type="project" value="UniProtKB-KW"/>
</dbReference>
<dbReference type="AlphaFoldDB" id="A0A074KYC3"/>
<organism evidence="9 10">
    <name type="scientific">Anditalea andensis</name>
    <dbReference type="NCBI Taxonomy" id="1048983"/>
    <lineage>
        <taxon>Bacteria</taxon>
        <taxon>Pseudomonadati</taxon>
        <taxon>Bacteroidota</taxon>
        <taxon>Cytophagia</taxon>
        <taxon>Cytophagales</taxon>
        <taxon>Cytophagaceae</taxon>
        <taxon>Anditalea</taxon>
    </lineage>
</organism>
<dbReference type="EMBL" id="JMIH01000016">
    <property type="protein sequence ID" value="KEO73954.1"/>
    <property type="molecule type" value="Genomic_DNA"/>
</dbReference>
<dbReference type="RefSeq" id="WP_035072624.1">
    <property type="nucleotide sequence ID" value="NZ_JMIH01000016.1"/>
</dbReference>
<protein>
    <submittedName>
        <fullName evidence="9">Peptidase M28</fullName>
    </submittedName>
</protein>
<evidence type="ECO:0000256" key="3">
    <source>
        <dbReference type="ARBA" id="ARBA00022723"/>
    </source>
</evidence>
<feature type="domain" description="Peptidase M28" evidence="8">
    <location>
        <begin position="257"/>
        <end position="453"/>
    </location>
</feature>
<dbReference type="Gene3D" id="3.50.30.30">
    <property type="match status" value="1"/>
</dbReference>
<dbReference type="GO" id="GO:0004177">
    <property type="term" value="F:aminopeptidase activity"/>
    <property type="evidence" value="ECO:0007669"/>
    <property type="project" value="UniProtKB-KW"/>
</dbReference>